<dbReference type="AlphaFoldDB" id="A0A369J6S2"/>
<name>A0A369J6S2_HYPMA</name>
<dbReference type="EMBL" id="LUEZ02000126">
    <property type="protein sequence ID" value="RDB16297.1"/>
    <property type="molecule type" value="Genomic_DNA"/>
</dbReference>
<keyword evidence="2" id="KW-1185">Reference proteome</keyword>
<proteinExistence type="predicted"/>
<dbReference type="InParanoid" id="A0A369J6S2"/>
<protein>
    <submittedName>
        <fullName evidence="1">Uncharacterized protein</fullName>
    </submittedName>
</protein>
<evidence type="ECO:0000313" key="1">
    <source>
        <dbReference type="EMBL" id="RDB16297.1"/>
    </source>
</evidence>
<dbReference type="Proteomes" id="UP000076154">
    <property type="component" value="Unassembled WGS sequence"/>
</dbReference>
<organism evidence="1 2">
    <name type="scientific">Hypsizygus marmoreus</name>
    <name type="common">White beech mushroom</name>
    <name type="synonym">Agaricus marmoreus</name>
    <dbReference type="NCBI Taxonomy" id="39966"/>
    <lineage>
        <taxon>Eukaryota</taxon>
        <taxon>Fungi</taxon>
        <taxon>Dikarya</taxon>
        <taxon>Basidiomycota</taxon>
        <taxon>Agaricomycotina</taxon>
        <taxon>Agaricomycetes</taxon>
        <taxon>Agaricomycetidae</taxon>
        <taxon>Agaricales</taxon>
        <taxon>Tricholomatineae</taxon>
        <taxon>Lyophyllaceae</taxon>
        <taxon>Hypsizygus</taxon>
    </lineage>
</organism>
<accession>A0A369J6S2</accession>
<gene>
    <name evidence="1" type="ORF">Hypma_003087</name>
</gene>
<evidence type="ECO:0000313" key="2">
    <source>
        <dbReference type="Proteomes" id="UP000076154"/>
    </source>
</evidence>
<sequence>MLEFSNRDLHLQYDIENDVSADKATCSPMLDVSLEEQIQAPQHTARMAIGMSLCSHHYRGTNDLPASDPTVS</sequence>
<reference evidence="1" key="1">
    <citation type="submission" date="2018-04" db="EMBL/GenBank/DDBJ databases">
        <title>Whole genome sequencing of Hypsizygus marmoreus.</title>
        <authorList>
            <person name="Choi I.-G."/>
            <person name="Min B."/>
            <person name="Kim J.-G."/>
            <person name="Kim S."/>
            <person name="Oh Y.-L."/>
            <person name="Kong W.-S."/>
            <person name="Park H."/>
            <person name="Jeong J."/>
            <person name="Song E.-S."/>
        </authorList>
    </citation>
    <scope>NUCLEOTIDE SEQUENCE [LARGE SCALE GENOMIC DNA]</scope>
    <source>
        <strain evidence="1">51987-8</strain>
    </source>
</reference>
<comment type="caution">
    <text evidence="1">The sequence shown here is derived from an EMBL/GenBank/DDBJ whole genome shotgun (WGS) entry which is preliminary data.</text>
</comment>